<protein>
    <submittedName>
        <fullName evidence="1">HI1450 family dsDNA-mimic protein</fullName>
    </submittedName>
</protein>
<dbReference type="Gene3D" id="3.10.450.140">
    <property type="entry name" value="dsDNA mimic, putative"/>
    <property type="match status" value="1"/>
</dbReference>
<dbReference type="InterPro" id="IPR036763">
    <property type="entry name" value="Put_dsDNA_mimic_sf"/>
</dbReference>
<proteinExistence type="predicted"/>
<comment type="caution">
    <text evidence="1">The sequence shown here is derived from an EMBL/GenBank/DDBJ whole genome shotgun (WGS) entry which is preliminary data.</text>
</comment>
<dbReference type="Pfam" id="PF04269">
    <property type="entry name" value="DUF440"/>
    <property type="match status" value="1"/>
</dbReference>
<evidence type="ECO:0000313" key="1">
    <source>
        <dbReference type="EMBL" id="GAA4492244.1"/>
    </source>
</evidence>
<keyword evidence="2" id="KW-1185">Reference proteome</keyword>
<accession>A0ABP8PSX8</accession>
<dbReference type="NCBIfam" id="NF003469">
    <property type="entry name" value="PRK05094.1"/>
    <property type="match status" value="1"/>
</dbReference>
<evidence type="ECO:0000313" key="2">
    <source>
        <dbReference type="Proteomes" id="UP001501321"/>
    </source>
</evidence>
<reference evidence="2" key="1">
    <citation type="journal article" date="2019" name="Int. J. Syst. Evol. Microbiol.">
        <title>The Global Catalogue of Microorganisms (GCM) 10K type strain sequencing project: providing services to taxonomists for standard genome sequencing and annotation.</title>
        <authorList>
            <consortium name="The Broad Institute Genomics Platform"/>
            <consortium name="The Broad Institute Genome Sequencing Center for Infectious Disease"/>
            <person name="Wu L."/>
            <person name="Ma J."/>
        </authorList>
    </citation>
    <scope>NUCLEOTIDE SEQUENCE [LARGE SCALE GENOMIC DNA]</scope>
    <source>
        <strain evidence="2">JCM 32226</strain>
    </source>
</reference>
<dbReference type="InterPro" id="IPR007376">
    <property type="entry name" value="dsDNA_mimic_put"/>
</dbReference>
<sequence length="102" mass="11550">MTADQLIEQAYDYFLQLAADHLSAEDLVDLTLEFEERGAVESGPPDASWSAELGAPIIADDWQEVWVGLLDHQEEFCVLYAKILVPLDGRAQPWPIRWKPKP</sequence>
<dbReference type="SUPFAM" id="SSF102816">
    <property type="entry name" value="Putative dsDNA mimic"/>
    <property type="match status" value="1"/>
</dbReference>
<gene>
    <name evidence="1" type="ORF">GCM10023095_00360</name>
</gene>
<dbReference type="EMBL" id="BAABFC010000001">
    <property type="protein sequence ID" value="GAA4492244.1"/>
    <property type="molecule type" value="Genomic_DNA"/>
</dbReference>
<dbReference type="RefSeq" id="WP_345008850.1">
    <property type="nucleotide sequence ID" value="NZ_BAABFC010000001.1"/>
</dbReference>
<dbReference type="Proteomes" id="UP001501321">
    <property type="component" value="Unassembled WGS sequence"/>
</dbReference>
<organism evidence="1 2">
    <name type="scientific">Pseudaeromonas paramecii</name>
    <dbReference type="NCBI Taxonomy" id="2138166"/>
    <lineage>
        <taxon>Bacteria</taxon>
        <taxon>Pseudomonadati</taxon>
        <taxon>Pseudomonadota</taxon>
        <taxon>Gammaproteobacteria</taxon>
        <taxon>Aeromonadales</taxon>
        <taxon>Aeromonadaceae</taxon>
        <taxon>Pseudaeromonas</taxon>
    </lineage>
</organism>
<name>A0ABP8PSX8_9GAMM</name>